<evidence type="ECO:0000259" key="9">
    <source>
        <dbReference type="PROSITE" id="PS51194"/>
    </source>
</evidence>
<sequence length="476" mass="53409">SFADLQLNEWVVGHLGSLGFNKPTPIQYNCIPPILKGKDCFGCSKTGSGKTAAFALPVLQKLSEDPYGVFCLVLTPTRELAYQIADQFAFIGKPINVRTCVVVGGMGEYMLKQAHQLQKKPHIVIATPGRLADLLRTNENNVKLNKIKFLVLDEADRLLDKMDGDFTEDLNVIFSALPKERQTLLFSATLTDTLNEVKELSTKNPFFWKSNNTVSTVDNLDQRYILLPEHIRDGYLVYICKDLLEKYPGHSIMIFTKTCNCKDDLLECSGYHLTTQMLWLRNSCHVVLPLINLYMGIGISGIRPNCQILGMLLQKSGFDCVVLHSIMKQRHRLAALSKFKSSNTRLLVATDVAARGLDIPVVQVVINHNVPGLAKNYIHRVGRTARAGRGGLSITLVTQFDIHRVQSMEGHINTKLSEYEVDENEVLKILTKVNLMKRETELILEDQNFGEKRKINKDKALILEGKVSNGWVTSVL</sequence>
<evidence type="ECO:0000256" key="6">
    <source>
        <dbReference type="PROSITE-ProRule" id="PRU00552"/>
    </source>
</evidence>
<accession>H2Y6I0</accession>
<dbReference type="Proteomes" id="UP000007875">
    <property type="component" value="Unassembled WGS sequence"/>
</dbReference>
<dbReference type="GO" id="GO:0005829">
    <property type="term" value="C:cytosol"/>
    <property type="evidence" value="ECO:0007669"/>
    <property type="project" value="TreeGrafter"/>
</dbReference>
<dbReference type="CDD" id="cd17955">
    <property type="entry name" value="DEADc_DDX49"/>
    <property type="match status" value="1"/>
</dbReference>
<reference evidence="12" key="1">
    <citation type="submission" date="2003-08" db="EMBL/GenBank/DDBJ databases">
        <authorList>
            <person name="Birren B."/>
            <person name="Nusbaum C."/>
            <person name="Abebe A."/>
            <person name="Abouelleil A."/>
            <person name="Adekoya E."/>
            <person name="Ait-zahra M."/>
            <person name="Allen N."/>
            <person name="Allen T."/>
            <person name="An P."/>
            <person name="Anderson M."/>
            <person name="Anderson S."/>
            <person name="Arachchi H."/>
            <person name="Armbruster J."/>
            <person name="Bachantsang P."/>
            <person name="Baldwin J."/>
            <person name="Barry A."/>
            <person name="Bayul T."/>
            <person name="Blitshsteyn B."/>
            <person name="Bloom T."/>
            <person name="Blye J."/>
            <person name="Boguslavskiy L."/>
            <person name="Borowsky M."/>
            <person name="Boukhgalter B."/>
            <person name="Brunache A."/>
            <person name="Butler J."/>
            <person name="Calixte N."/>
            <person name="Calvo S."/>
            <person name="Camarata J."/>
            <person name="Campo K."/>
            <person name="Chang J."/>
            <person name="Cheshatsang Y."/>
            <person name="Citroen M."/>
            <person name="Collymore A."/>
            <person name="Considine T."/>
            <person name="Cook A."/>
            <person name="Cooke P."/>
            <person name="Corum B."/>
            <person name="Cuomo C."/>
            <person name="David R."/>
            <person name="Dawoe T."/>
            <person name="Degray S."/>
            <person name="Dodge S."/>
            <person name="Dooley K."/>
            <person name="Dorje P."/>
            <person name="Dorjee K."/>
            <person name="Dorris L."/>
            <person name="Duffey N."/>
            <person name="Dupes A."/>
            <person name="Elkins T."/>
            <person name="Engels R."/>
            <person name="Erickson J."/>
            <person name="Farina A."/>
            <person name="Faro S."/>
            <person name="Ferreira P."/>
            <person name="Fischer H."/>
            <person name="Fitzgerald M."/>
            <person name="Foley K."/>
            <person name="Gage D."/>
            <person name="Galagan J."/>
            <person name="Gearin G."/>
            <person name="Gnerre S."/>
            <person name="Gnirke A."/>
            <person name="Goyette A."/>
            <person name="Graham J."/>
            <person name="Grandbois E."/>
            <person name="Gyaltsen K."/>
            <person name="Hafez N."/>
            <person name="Hagopian D."/>
            <person name="Hagos B."/>
            <person name="Hall J."/>
            <person name="Hatcher B."/>
            <person name="Heller A."/>
            <person name="Higgins H."/>
            <person name="Honan T."/>
            <person name="Horn A."/>
            <person name="Houde N."/>
            <person name="Hughes L."/>
            <person name="Hulme W."/>
            <person name="Husby E."/>
            <person name="Iliev I."/>
            <person name="Jaffe D."/>
            <person name="Jones C."/>
            <person name="Kamal M."/>
            <person name="Kamat A."/>
            <person name="Kamvysselis M."/>
            <person name="Karlsson E."/>
            <person name="Kells C."/>
            <person name="Kieu A."/>
            <person name="Kisner P."/>
            <person name="Kodira C."/>
            <person name="Kulbokas E."/>
            <person name="Labutti K."/>
            <person name="Lama D."/>
            <person name="Landers T."/>
            <person name="Leger J."/>
            <person name="Levine S."/>
            <person name="Lewis D."/>
            <person name="Lewis T."/>
            <person name="Lindblad-toh K."/>
            <person name="Liu X."/>
            <person name="Lokyitsang T."/>
            <person name="Lokyitsang Y."/>
            <person name="Lucien O."/>
            <person name="Lui A."/>
            <person name="Ma L.J."/>
            <person name="Mabbitt R."/>
            <person name="Macdonald J."/>
            <person name="Maclean C."/>
            <person name="Major J."/>
            <person name="Manning J."/>
            <person name="Marabella R."/>
            <person name="Maru K."/>
            <person name="Matthews C."/>
            <person name="Mauceli E."/>
            <person name="Mccarthy M."/>
            <person name="Mcdonough S."/>
            <person name="Mcghee T."/>
            <person name="Meldrim J."/>
            <person name="Meneus L."/>
            <person name="Mesirov J."/>
            <person name="Mihalev A."/>
            <person name="Mihova T."/>
            <person name="Mikkelsen T."/>
            <person name="Mlenga V."/>
            <person name="Moru K."/>
            <person name="Mozes J."/>
            <person name="Mulrain L."/>
            <person name="Munson G."/>
            <person name="Naylor J."/>
            <person name="Newes C."/>
            <person name="Nguyen C."/>
            <person name="Nguyen N."/>
            <person name="Nguyen T."/>
            <person name="Nicol R."/>
            <person name="Nielsen C."/>
            <person name="Nizzari M."/>
            <person name="Norbu C."/>
            <person name="Norbu N."/>
            <person name="O'donnell P."/>
            <person name="Okoawo O."/>
            <person name="O'leary S."/>
            <person name="Omotosho B."/>
            <person name="O'neill K."/>
            <person name="Osman S."/>
            <person name="Parker S."/>
            <person name="Perrin D."/>
            <person name="Phunkhang P."/>
            <person name="Piqani B."/>
            <person name="Purcell S."/>
            <person name="Rachupka T."/>
            <person name="Ramasamy U."/>
            <person name="Rameau R."/>
            <person name="Ray V."/>
            <person name="Raymond C."/>
            <person name="Retta R."/>
            <person name="Richardson S."/>
            <person name="Rise C."/>
            <person name="Rodriguez J."/>
            <person name="Rogers J."/>
            <person name="Rogov P."/>
            <person name="Rutman M."/>
            <person name="Schupbach R."/>
            <person name="Seaman C."/>
            <person name="Settipalli S."/>
            <person name="Sharpe T."/>
            <person name="Sheridan J."/>
            <person name="Sherpa N."/>
            <person name="Shi J."/>
            <person name="Smirnov S."/>
            <person name="Smith C."/>
            <person name="Sougnez C."/>
            <person name="Spencer B."/>
            <person name="Stalker J."/>
            <person name="Stange-thomann N."/>
            <person name="Stavropoulos S."/>
            <person name="Stetson K."/>
            <person name="Stone C."/>
            <person name="Stone S."/>
            <person name="Stubbs M."/>
            <person name="Talamas J."/>
            <person name="Tchuinga P."/>
            <person name="Tenzing P."/>
            <person name="Tesfaye S."/>
            <person name="Theodore J."/>
            <person name="Thoulutsang Y."/>
            <person name="Topham K."/>
            <person name="Towey S."/>
            <person name="Tsamla T."/>
            <person name="Tsomo N."/>
            <person name="Vallee D."/>
            <person name="Vassiliev H."/>
            <person name="Venkataraman V."/>
            <person name="Vinson J."/>
            <person name="Vo A."/>
            <person name="Wade C."/>
            <person name="Wang S."/>
            <person name="Wangchuk T."/>
            <person name="Wangdi T."/>
            <person name="Whittaker C."/>
            <person name="Wilkinson J."/>
            <person name="Wu Y."/>
            <person name="Wyman D."/>
            <person name="Yadav S."/>
            <person name="Yang S."/>
            <person name="Yang X."/>
            <person name="Yeager S."/>
            <person name="Yee E."/>
            <person name="Young G."/>
            <person name="Zainoun J."/>
            <person name="Zembeck L."/>
            <person name="Zimmer A."/>
            <person name="Zody M."/>
            <person name="Lander E."/>
        </authorList>
    </citation>
    <scope>NUCLEOTIDE SEQUENCE [LARGE SCALE GENOMIC DNA]</scope>
</reference>
<evidence type="ECO:0000256" key="2">
    <source>
        <dbReference type="ARBA" id="ARBA00022741"/>
    </source>
</evidence>
<evidence type="ECO:0000259" key="8">
    <source>
        <dbReference type="PROSITE" id="PS51192"/>
    </source>
</evidence>
<dbReference type="CDD" id="cd18787">
    <property type="entry name" value="SF2_C_DEAD"/>
    <property type="match status" value="1"/>
</dbReference>
<dbReference type="GO" id="GO:0003676">
    <property type="term" value="F:nucleic acid binding"/>
    <property type="evidence" value="ECO:0007669"/>
    <property type="project" value="InterPro"/>
</dbReference>
<dbReference type="SMART" id="SM00487">
    <property type="entry name" value="DEXDc"/>
    <property type="match status" value="1"/>
</dbReference>
<dbReference type="OMA" id="IMIFTDT"/>
<feature type="short sequence motif" description="Q motif" evidence="6">
    <location>
        <begin position="1"/>
        <end position="28"/>
    </location>
</feature>
<dbReference type="PANTHER" id="PTHR47959:SF25">
    <property type="entry name" value="RNA HELICASE"/>
    <property type="match status" value="1"/>
</dbReference>
<evidence type="ECO:0000259" key="10">
    <source>
        <dbReference type="PROSITE" id="PS51195"/>
    </source>
</evidence>
<organism evidence="11 12">
    <name type="scientific">Ciona savignyi</name>
    <name type="common">Pacific transparent sea squirt</name>
    <dbReference type="NCBI Taxonomy" id="51511"/>
    <lineage>
        <taxon>Eukaryota</taxon>
        <taxon>Metazoa</taxon>
        <taxon>Chordata</taxon>
        <taxon>Tunicata</taxon>
        <taxon>Ascidiacea</taxon>
        <taxon>Phlebobranchia</taxon>
        <taxon>Cionidae</taxon>
        <taxon>Ciona</taxon>
    </lineage>
</organism>
<reference evidence="11" key="3">
    <citation type="submission" date="2025-09" db="UniProtKB">
        <authorList>
            <consortium name="Ensembl"/>
        </authorList>
    </citation>
    <scope>IDENTIFICATION</scope>
</reference>
<dbReference type="InterPro" id="IPR001650">
    <property type="entry name" value="Helicase_C-like"/>
</dbReference>
<dbReference type="Gene3D" id="3.40.50.300">
    <property type="entry name" value="P-loop containing nucleotide triphosphate hydrolases"/>
    <property type="match status" value="2"/>
</dbReference>
<dbReference type="InterPro" id="IPR014001">
    <property type="entry name" value="Helicase_ATP-bd"/>
</dbReference>
<dbReference type="InterPro" id="IPR050079">
    <property type="entry name" value="DEAD_box_RNA_helicase"/>
</dbReference>
<dbReference type="SUPFAM" id="SSF52540">
    <property type="entry name" value="P-loop containing nucleoside triphosphate hydrolases"/>
    <property type="match status" value="2"/>
</dbReference>
<keyword evidence="4 7" id="KW-0347">Helicase</keyword>
<evidence type="ECO:0000313" key="11">
    <source>
        <dbReference type="Ensembl" id="ENSCSAVP00000000928.1"/>
    </source>
</evidence>
<keyword evidence="3 7" id="KW-0378">Hydrolase</keyword>
<evidence type="ECO:0000256" key="7">
    <source>
        <dbReference type="RuleBase" id="RU000492"/>
    </source>
</evidence>
<feature type="domain" description="Helicase ATP-binding" evidence="8">
    <location>
        <begin position="31"/>
        <end position="208"/>
    </location>
</feature>
<dbReference type="GeneTree" id="ENSGT00730000111231"/>
<name>H2Y6I0_CIOSA</name>
<dbReference type="GO" id="GO:0016787">
    <property type="term" value="F:hydrolase activity"/>
    <property type="evidence" value="ECO:0007669"/>
    <property type="project" value="UniProtKB-KW"/>
</dbReference>
<dbReference type="PANTHER" id="PTHR47959">
    <property type="entry name" value="ATP-DEPENDENT RNA HELICASE RHLE-RELATED"/>
    <property type="match status" value="1"/>
</dbReference>
<keyword evidence="5 7" id="KW-0067">ATP-binding</keyword>
<dbReference type="EC" id="3.6.4.13" evidence="1"/>
<dbReference type="InterPro" id="IPR014014">
    <property type="entry name" value="RNA_helicase_DEAD_Q_motif"/>
</dbReference>
<dbReference type="PROSITE" id="PS51195">
    <property type="entry name" value="Q_MOTIF"/>
    <property type="match status" value="1"/>
</dbReference>
<protein>
    <recommendedName>
        <fullName evidence="1">RNA helicase</fullName>
        <ecNumber evidence="1">3.6.4.13</ecNumber>
    </recommendedName>
</protein>
<dbReference type="Ensembl" id="ENSCSAVT00000000938.1">
    <property type="protein sequence ID" value="ENSCSAVP00000000928.1"/>
    <property type="gene ID" value="ENSCSAVG00000000522.1"/>
</dbReference>
<dbReference type="PROSITE" id="PS00039">
    <property type="entry name" value="DEAD_ATP_HELICASE"/>
    <property type="match status" value="1"/>
</dbReference>
<evidence type="ECO:0000256" key="1">
    <source>
        <dbReference type="ARBA" id="ARBA00012552"/>
    </source>
</evidence>
<dbReference type="PROSITE" id="PS51192">
    <property type="entry name" value="HELICASE_ATP_BIND_1"/>
    <property type="match status" value="1"/>
</dbReference>
<dbReference type="Pfam" id="PF00270">
    <property type="entry name" value="DEAD"/>
    <property type="match status" value="1"/>
</dbReference>
<evidence type="ECO:0000313" key="12">
    <source>
        <dbReference type="Proteomes" id="UP000007875"/>
    </source>
</evidence>
<dbReference type="InParanoid" id="H2Y6I0"/>
<dbReference type="STRING" id="51511.ENSCSAVP00000000928"/>
<comment type="similarity">
    <text evidence="7">Belongs to the DEAD box helicase family.</text>
</comment>
<dbReference type="InterPro" id="IPR027417">
    <property type="entry name" value="P-loop_NTPase"/>
</dbReference>
<dbReference type="Pfam" id="PF00271">
    <property type="entry name" value="Helicase_C"/>
    <property type="match status" value="1"/>
</dbReference>
<dbReference type="InterPro" id="IPR000629">
    <property type="entry name" value="RNA-helicase_DEAD-box_CS"/>
</dbReference>
<dbReference type="PROSITE" id="PS51194">
    <property type="entry name" value="HELICASE_CTER"/>
    <property type="match status" value="1"/>
</dbReference>
<dbReference type="SMART" id="SM00490">
    <property type="entry name" value="HELICc"/>
    <property type="match status" value="1"/>
</dbReference>
<evidence type="ECO:0000256" key="3">
    <source>
        <dbReference type="ARBA" id="ARBA00022801"/>
    </source>
</evidence>
<dbReference type="eggNOG" id="KOG0340">
    <property type="taxonomic scope" value="Eukaryota"/>
</dbReference>
<keyword evidence="12" id="KW-1185">Reference proteome</keyword>
<dbReference type="AlphaFoldDB" id="H2Y6I0"/>
<feature type="domain" description="DEAD-box RNA helicase Q" evidence="10">
    <location>
        <begin position="1"/>
        <end position="28"/>
    </location>
</feature>
<dbReference type="FunCoup" id="H2Y6I0">
    <property type="interactions" value="116"/>
</dbReference>
<proteinExistence type="inferred from homology"/>
<keyword evidence="2 7" id="KW-0547">Nucleotide-binding</keyword>
<reference evidence="11" key="2">
    <citation type="submission" date="2025-08" db="UniProtKB">
        <authorList>
            <consortium name="Ensembl"/>
        </authorList>
    </citation>
    <scope>IDENTIFICATION</scope>
</reference>
<evidence type="ECO:0000256" key="5">
    <source>
        <dbReference type="ARBA" id="ARBA00022840"/>
    </source>
</evidence>
<dbReference type="InterPro" id="IPR011545">
    <property type="entry name" value="DEAD/DEAH_box_helicase_dom"/>
</dbReference>
<evidence type="ECO:0000256" key="4">
    <source>
        <dbReference type="ARBA" id="ARBA00022806"/>
    </source>
</evidence>
<dbReference type="GO" id="GO:0003724">
    <property type="term" value="F:RNA helicase activity"/>
    <property type="evidence" value="ECO:0007669"/>
    <property type="project" value="UniProtKB-EC"/>
</dbReference>
<feature type="domain" description="Helicase C-terminal" evidence="9">
    <location>
        <begin position="219"/>
        <end position="427"/>
    </location>
</feature>
<dbReference type="GO" id="GO:0005524">
    <property type="term" value="F:ATP binding"/>
    <property type="evidence" value="ECO:0007669"/>
    <property type="project" value="UniProtKB-KW"/>
</dbReference>